<gene>
    <name evidence="1" type="ORF">J2T09_002991</name>
</gene>
<dbReference type="EMBL" id="JAUSRF010000009">
    <property type="protein sequence ID" value="MDP9838224.1"/>
    <property type="molecule type" value="Genomic_DNA"/>
</dbReference>
<reference evidence="1 2" key="1">
    <citation type="submission" date="2023-07" db="EMBL/GenBank/DDBJ databases">
        <title>Sorghum-associated microbial communities from plants grown in Nebraska, USA.</title>
        <authorList>
            <person name="Schachtman D."/>
        </authorList>
    </citation>
    <scope>NUCLEOTIDE SEQUENCE [LARGE SCALE GENOMIC DNA]</scope>
    <source>
        <strain evidence="1 2">DS1307</strain>
    </source>
</reference>
<accession>A0ABT9PWU4</accession>
<dbReference type="RefSeq" id="WP_306835909.1">
    <property type="nucleotide sequence ID" value="NZ_JAUSRF010000009.1"/>
</dbReference>
<name>A0ABT9PWU4_9HYPH</name>
<evidence type="ECO:0000313" key="1">
    <source>
        <dbReference type="EMBL" id="MDP9838224.1"/>
    </source>
</evidence>
<protein>
    <submittedName>
        <fullName evidence="1">Uncharacterized protein</fullName>
    </submittedName>
</protein>
<comment type="caution">
    <text evidence="1">The sequence shown here is derived from an EMBL/GenBank/DDBJ whole genome shotgun (WGS) entry which is preliminary data.</text>
</comment>
<evidence type="ECO:0000313" key="2">
    <source>
        <dbReference type="Proteomes" id="UP001241472"/>
    </source>
</evidence>
<dbReference type="Proteomes" id="UP001241472">
    <property type="component" value="Unassembled WGS sequence"/>
</dbReference>
<proteinExistence type="predicted"/>
<sequence>MQSAIASHPFFGAVTSEDWNLFFHPAEFSPGLMCKALFGCEPSAQHFQALAPVLPAFEIFCRERYDHDATVRRHFRTWPASAGTFALVGVVMSGEGNLPWSPTPDFRDAKPFALQYRALDEAAWEYSGIPFFPPVFVALFDADGAFRGIAHEVEKGLASLPKTIPKPGRSSYRHPYFGRCKLDEFARLTKLVLDGRKIPFDLFMAVAILTEFEPRMLDGFVPLAEKMQDLDRAVRRNFPQGVRLRWLEDRLEYGTPAVRRSLDKVFPGAARPEDVSAESFAAALVLKRGCFSLSPEMSGGAALTLDYTILPERMDDELFAAKFSLSGDLLDIDIES</sequence>
<keyword evidence="2" id="KW-1185">Reference proteome</keyword>
<organism evidence="1 2">
    <name type="scientific">Neorhizobium huautlense</name>
    <dbReference type="NCBI Taxonomy" id="67774"/>
    <lineage>
        <taxon>Bacteria</taxon>
        <taxon>Pseudomonadati</taxon>
        <taxon>Pseudomonadota</taxon>
        <taxon>Alphaproteobacteria</taxon>
        <taxon>Hyphomicrobiales</taxon>
        <taxon>Rhizobiaceae</taxon>
        <taxon>Rhizobium/Agrobacterium group</taxon>
        <taxon>Neorhizobium</taxon>
    </lineage>
</organism>